<evidence type="ECO:0000313" key="1">
    <source>
        <dbReference type="EMBL" id="KUP06844.1"/>
    </source>
</evidence>
<reference evidence="1 2" key="1">
    <citation type="journal article" date="2016" name="Front. Microbiol.">
        <title>Microevolution Analysis of Bacillus coahuilensis Unveils Differences in Phosphorus Acquisition Strategies and Their Regulation.</title>
        <authorList>
            <person name="Gomez-Lunar Z."/>
            <person name="Hernandez-Gonzalez I."/>
            <person name="Rodriguez-Torres M.D."/>
            <person name="Souza V."/>
            <person name="Olmedo-Alvarez G."/>
        </authorList>
    </citation>
    <scope>NUCLEOTIDE SEQUENCE [LARGE SCALE GENOMIC DNA]</scope>
    <source>
        <strain evidence="2">p1.1.43</strain>
    </source>
</reference>
<dbReference type="RefSeq" id="WP_059350887.1">
    <property type="nucleotide sequence ID" value="NZ_LDYG01000026.1"/>
</dbReference>
<dbReference type="AlphaFoldDB" id="A0A147K947"/>
<dbReference type="OrthoDB" id="9804829at2"/>
<dbReference type="EMBL" id="LDYG01000026">
    <property type="protein sequence ID" value="KUP06844.1"/>
    <property type="molecule type" value="Genomic_DNA"/>
</dbReference>
<comment type="caution">
    <text evidence="1">The sequence shown here is derived from an EMBL/GenBank/DDBJ whole genome shotgun (WGS) entry which is preliminary data.</text>
</comment>
<organism evidence="1 2">
    <name type="scientific">Bacillus coahuilensis p1.1.43</name>
    <dbReference type="NCBI Taxonomy" id="1150625"/>
    <lineage>
        <taxon>Bacteria</taxon>
        <taxon>Bacillati</taxon>
        <taxon>Bacillota</taxon>
        <taxon>Bacilli</taxon>
        <taxon>Bacillales</taxon>
        <taxon>Bacillaceae</taxon>
        <taxon>Bacillus</taxon>
    </lineage>
</organism>
<keyword evidence="2" id="KW-1185">Reference proteome</keyword>
<gene>
    <name evidence="1" type="ORF">Q75_07100</name>
</gene>
<accession>A0A147K947</accession>
<dbReference type="Proteomes" id="UP000074108">
    <property type="component" value="Unassembled WGS sequence"/>
</dbReference>
<dbReference type="STRING" id="1150625.Q75_07100"/>
<name>A0A147K947_9BACI</name>
<proteinExistence type="predicted"/>
<evidence type="ECO:0000313" key="2">
    <source>
        <dbReference type="Proteomes" id="UP000074108"/>
    </source>
</evidence>
<dbReference type="PATRIC" id="fig|1150625.3.peg.1489"/>
<protein>
    <submittedName>
        <fullName evidence="1">Uncharacterized protein</fullName>
    </submittedName>
</protein>
<sequence length="125" mass="14298">MVNLSKESEEIWTKEKYLNDIQSLIMTYPEEKIKEVMMHYNRRFDLGIAYGKSPNEIVTYLGTPKKVVDSLSEQRISIQNNHSSNQSISLGDKDLGRLSQKNTDNYSGRSKVETIVIGIALLFLI</sequence>